<sequence>MKKGTKMNEREERRKILEDTRGELLGKLISEREQRSLWLVKLMDIDDELEELSRWERSLELST</sequence>
<dbReference type="KEGG" id="dor:Desor_0491"/>
<reference evidence="2" key="1">
    <citation type="submission" date="2011-11" db="EMBL/GenBank/DDBJ databases">
        <title>Complete sequence of Desulfosporosinus orientis DSM 765.</title>
        <authorList>
            <person name="Lucas S."/>
            <person name="Han J."/>
            <person name="Lapidus A."/>
            <person name="Cheng J.-F."/>
            <person name="Goodwin L."/>
            <person name="Pitluck S."/>
            <person name="Peters L."/>
            <person name="Ovchinnikova G."/>
            <person name="Teshima H."/>
            <person name="Detter J.C."/>
            <person name="Han C."/>
            <person name="Tapia R."/>
            <person name="Land M."/>
            <person name="Hauser L."/>
            <person name="Kyrpides N."/>
            <person name="Ivanova N."/>
            <person name="Pagani I."/>
            <person name="Pester M."/>
            <person name="Spring S."/>
            <person name="Ollivier B."/>
            <person name="Rattei T."/>
            <person name="Klenk H.-P."/>
            <person name="Wagner M."/>
            <person name="Loy A."/>
            <person name="Woyke T."/>
        </authorList>
    </citation>
    <scope>NUCLEOTIDE SEQUENCE [LARGE SCALE GENOMIC DNA]</scope>
    <source>
        <strain evidence="2">ATCC 19365 / DSM 765 / NCIMB 8382 / VKM B-1628</strain>
    </source>
</reference>
<accession>G7WA55</accession>
<name>G7WA55_DESOD</name>
<proteinExistence type="predicted"/>
<dbReference type="RefSeq" id="WP_014183019.1">
    <property type="nucleotide sequence ID" value="NC_016584.1"/>
</dbReference>
<dbReference type="PATRIC" id="fig|768706.3.peg.459"/>
<dbReference type="AlphaFoldDB" id="G7WA55"/>
<dbReference type="EMBL" id="CP003108">
    <property type="protein sequence ID" value="AET66193.1"/>
    <property type="molecule type" value="Genomic_DNA"/>
</dbReference>
<protein>
    <submittedName>
        <fullName evidence="1">Uncharacterized protein</fullName>
    </submittedName>
</protein>
<dbReference type="OrthoDB" id="1799307at2"/>
<dbReference type="HOGENOM" id="CLU_209636_0_0_9"/>
<keyword evidence="2" id="KW-1185">Reference proteome</keyword>
<reference evidence="1 2" key="2">
    <citation type="journal article" date="2012" name="J. Bacteriol.">
        <title>Complete genome sequences of Desulfosporosinus orientis DSM765T, Desulfosporosinus youngiae DSM17734T, Desulfosporosinus meridiei DSM13257T, and Desulfosporosinus acidiphilus DSM22704T.</title>
        <authorList>
            <person name="Pester M."/>
            <person name="Brambilla E."/>
            <person name="Alazard D."/>
            <person name="Rattei T."/>
            <person name="Weinmaier T."/>
            <person name="Han J."/>
            <person name="Lucas S."/>
            <person name="Lapidus A."/>
            <person name="Cheng J.F."/>
            <person name="Goodwin L."/>
            <person name="Pitluck S."/>
            <person name="Peters L."/>
            <person name="Ovchinnikova G."/>
            <person name="Teshima H."/>
            <person name="Detter J.C."/>
            <person name="Han C.S."/>
            <person name="Tapia R."/>
            <person name="Land M.L."/>
            <person name="Hauser L."/>
            <person name="Kyrpides N.C."/>
            <person name="Ivanova N.N."/>
            <person name="Pagani I."/>
            <person name="Huntmann M."/>
            <person name="Wei C.L."/>
            <person name="Davenport K.W."/>
            <person name="Daligault H."/>
            <person name="Chain P.S."/>
            <person name="Chen A."/>
            <person name="Mavromatis K."/>
            <person name="Markowitz V."/>
            <person name="Szeto E."/>
            <person name="Mikhailova N."/>
            <person name="Pati A."/>
            <person name="Wagner M."/>
            <person name="Woyke T."/>
            <person name="Ollivier B."/>
            <person name="Klenk H.P."/>
            <person name="Spring S."/>
            <person name="Loy A."/>
        </authorList>
    </citation>
    <scope>NUCLEOTIDE SEQUENCE [LARGE SCALE GENOMIC DNA]</scope>
    <source>
        <strain evidence="2">ATCC 19365 / DSM 765 / NCIMB 8382 / VKM B-1628</strain>
    </source>
</reference>
<dbReference type="Proteomes" id="UP000006346">
    <property type="component" value="Chromosome"/>
</dbReference>
<organism evidence="1 2">
    <name type="scientific">Desulfosporosinus orientis (strain ATCC 19365 / DSM 765 / NCIMB 8382 / VKM B-1628 / Singapore I)</name>
    <name type="common">Desulfotomaculum orientis</name>
    <dbReference type="NCBI Taxonomy" id="768706"/>
    <lineage>
        <taxon>Bacteria</taxon>
        <taxon>Bacillati</taxon>
        <taxon>Bacillota</taxon>
        <taxon>Clostridia</taxon>
        <taxon>Eubacteriales</taxon>
        <taxon>Desulfitobacteriaceae</taxon>
        <taxon>Desulfosporosinus</taxon>
    </lineage>
</organism>
<gene>
    <name evidence="1" type="ordered locus">Desor_0491</name>
</gene>
<evidence type="ECO:0000313" key="2">
    <source>
        <dbReference type="Proteomes" id="UP000006346"/>
    </source>
</evidence>
<evidence type="ECO:0000313" key="1">
    <source>
        <dbReference type="EMBL" id="AET66193.1"/>
    </source>
</evidence>